<dbReference type="eggNOG" id="COG1309">
    <property type="taxonomic scope" value="Bacteria"/>
</dbReference>
<dbReference type="PANTHER" id="PTHR30055:SF234">
    <property type="entry name" value="HTH-TYPE TRANSCRIPTIONAL REGULATOR BETI"/>
    <property type="match status" value="1"/>
</dbReference>
<evidence type="ECO:0000313" key="6">
    <source>
        <dbReference type="EMBL" id="AFU00479.1"/>
    </source>
</evidence>
<dbReference type="Proteomes" id="UP000006304">
    <property type="component" value="Chromosome"/>
</dbReference>
<keyword evidence="1" id="KW-0805">Transcription regulation</keyword>
<keyword evidence="7" id="KW-1185">Reference proteome</keyword>
<dbReference type="InterPro" id="IPR009057">
    <property type="entry name" value="Homeodomain-like_sf"/>
</dbReference>
<protein>
    <submittedName>
        <fullName evidence="6">TetR family transcriptional regulator</fullName>
    </submittedName>
</protein>
<feature type="domain" description="HTH tetR-type" evidence="5">
    <location>
        <begin position="1"/>
        <end position="59"/>
    </location>
</feature>
<dbReference type="InterPro" id="IPR050109">
    <property type="entry name" value="HTH-type_TetR-like_transc_reg"/>
</dbReference>
<reference evidence="6 7" key="1">
    <citation type="journal article" date="2012" name="J. Bacteriol.">
        <title>Complete genome sequence of Nocardia brasiliensis HUJEG-1.</title>
        <authorList>
            <person name="Vera-Cabrera L."/>
            <person name="Ortiz-Lopez R."/>
            <person name="Elizondo-Gonzalez R."/>
            <person name="Perez-Maya A.A."/>
            <person name="Ocampo-Candiani J."/>
        </authorList>
    </citation>
    <scope>NUCLEOTIDE SEQUENCE [LARGE SCALE GENOMIC DNA]</scope>
    <source>
        <strain evidence="7">ATCC 700358</strain>
    </source>
</reference>
<dbReference type="Pfam" id="PF00440">
    <property type="entry name" value="TetR_N"/>
    <property type="match status" value="1"/>
</dbReference>
<evidence type="ECO:0000256" key="4">
    <source>
        <dbReference type="PROSITE-ProRule" id="PRU00335"/>
    </source>
</evidence>
<sequence>MIARLVDATIDTIVAEGYYRTSISAVCNRAEVTPGALFRHFDNRLALIARTAHEVSQRLLAAYAAAAQHVRGQPSALRTALALLANTAQSPLVAVWHEMMIAARTDEQLRTSIGPAVEQLYAGIYTQANDMGLLDAVPDSSRELALFSIVSMFSGAALTGSVYPRPDLDSYRIPLAEYYATHTPQLHELDPGTFTQPIT</sequence>
<dbReference type="InterPro" id="IPR001647">
    <property type="entry name" value="HTH_TetR"/>
</dbReference>
<dbReference type="GO" id="GO:0000976">
    <property type="term" value="F:transcription cis-regulatory region binding"/>
    <property type="evidence" value="ECO:0007669"/>
    <property type="project" value="TreeGrafter"/>
</dbReference>
<evidence type="ECO:0000313" key="7">
    <source>
        <dbReference type="Proteomes" id="UP000006304"/>
    </source>
</evidence>
<keyword evidence="2 4" id="KW-0238">DNA-binding</keyword>
<dbReference type="STRING" id="1133849.O3I_012590"/>
<dbReference type="PROSITE" id="PS50977">
    <property type="entry name" value="HTH_TETR_2"/>
    <property type="match status" value="1"/>
</dbReference>
<proteinExistence type="predicted"/>
<gene>
    <name evidence="6" type="ORF">O3I_012590</name>
</gene>
<evidence type="ECO:0000256" key="3">
    <source>
        <dbReference type="ARBA" id="ARBA00023163"/>
    </source>
</evidence>
<evidence type="ECO:0000256" key="2">
    <source>
        <dbReference type="ARBA" id="ARBA00023125"/>
    </source>
</evidence>
<dbReference type="EMBL" id="CP003876">
    <property type="protein sequence ID" value="AFU00479.1"/>
    <property type="molecule type" value="Genomic_DNA"/>
</dbReference>
<evidence type="ECO:0000256" key="1">
    <source>
        <dbReference type="ARBA" id="ARBA00023015"/>
    </source>
</evidence>
<dbReference type="KEGG" id="nbr:O3I_012590"/>
<organism evidence="6 7">
    <name type="scientific">Nocardia brasiliensis (strain ATCC 700358 / HUJEG-1)</name>
    <dbReference type="NCBI Taxonomy" id="1133849"/>
    <lineage>
        <taxon>Bacteria</taxon>
        <taxon>Bacillati</taxon>
        <taxon>Actinomycetota</taxon>
        <taxon>Actinomycetes</taxon>
        <taxon>Mycobacteriales</taxon>
        <taxon>Nocardiaceae</taxon>
        <taxon>Nocardia</taxon>
    </lineage>
</organism>
<dbReference type="GO" id="GO:0003700">
    <property type="term" value="F:DNA-binding transcription factor activity"/>
    <property type="evidence" value="ECO:0007669"/>
    <property type="project" value="TreeGrafter"/>
</dbReference>
<keyword evidence="3" id="KW-0804">Transcription</keyword>
<dbReference type="SUPFAM" id="SSF46689">
    <property type="entry name" value="Homeodomain-like"/>
    <property type="match status" value="1"/>
</dbReference>
<dbReference type="HOGENOM" id="CLU_069356_18_1_11"/>
<dbReference type="PANTHER" id="PTHR30055">
    <property type="entry name" value="HTH-TYPE TRANSCRIPTIONAL REGULATOR RUTR"/>
    <property type="match status" value="1"/>
</dbReference>
<feature type="DNA-binding region" description="H-T-H motif" evidence="4">
    <location>
        <begin position="22"/>
        <end position="41"/>
    </location>
</feature>
<dbReference type="AlphaFoldDB" id="K0ETP8"/>
<name>K0ETP8_NOCB7</name>
<dbReference type="Gene3D" id="1.10.357.10">
    <property type="entry name" value="Tetracycline Repressor, domain 2"/>
    <property type="match status" value="1"/>
</dbReference>
<accession>K0ETP8</accession>
<evidence type="ECO:0000259" key="5">
    <source>
        <dbReference type="PROSITE" id="PS50977"/>
    </source>
</evidence>